<gene>
    <name evidence="2" type="ORF">GAB14E_2075</name>
</gene>
<dbReference type="PANTHER" id="PTHR33121">
    <property type="entry name" value="CYCLIC DI-GMP PHOSPHODIESTERASE PDEF"/>
    <property type="match status" value="1"/>
</dbReference>
<comment type="caution">
    <text evidence="2">The sequence shown here is derived from an EMBL/GenBank/DDBJ whole genome shotgun (WGS) entry which is preliminary data.</text>
</comment>
<feature type="domain" description="EAL" evidence="1">
    <location>
        <begin position="1"/>
        <end position="100"/>
    </location>
</feature>
<dbReference type="PANTHER" id="PTHR33121:SF70">
    <property type="entry name" value="SIGNALING PROTEIN YKOW"/>
    <property type="match status" value="1"/>
</dbReference>
<sequence>MQLSNLGFKFSVDDFGIGHSSISYLRAFPMNSIKIDKPIVQNIINSKEDMALYSAIIALGKVLKLSVIAEGVETEEIADILKSLTCPYAQGYLYAKPMPL</sequence>
<evidence type="ECO:0000259" key="1">
    <source>
        <dbReference type="PROSITE" id="PS50883"/>
    </source>
</evidence>
<dbReference type="SMART" id="SM00052">
    <property type="entry name" value="EAL"/>
    <property type="match status" value="1"/>
</dbReference>
<dbReference type="Pfam" id="PF00563">
    <property type="entry name" value="EAL"/>
    <property type="match status" value="1"/>
</dbReference>
<dbReference type="SUPFAM" id="SSF141868">
    <property type="entry name" value="EAL domain-like"/>
    <property type="match status" value="1"/>
</dbReference>
<reference evidence="2 3" key="1">
    <citation type="submission" date="2014-08" db="EMBL/GenBank/DDBJ databases">
        <title>Genomic and Phenotypic Diversity of Colwellia psychrerythraea strains from Disparate Marine Basins.</title>
        <authorList>
            <person name="Techtmann S.M."/>
            <person name="Stelling S.C."/>
            <person name="Utturkar S.M."/>
            <person name="Alshibli N."/>
            <person name="Harris A."/>
            <person name="Brown S.D."/>
            <person name="Hazen T.C."/>
        </authorList>
    </citation>
    <scope>NUCLEOTIDE SEQUENCE [LARGE SCALE GENOMIC DNA]</scope>
    <source>
        <strain evidence="2 3">GAB14E</strain>
    </source>
</reference>
<evidence type="ECO:0000313" key="2">
    <source>
        <dbReference type="EMBL" id="KGJ94841.1"/>
    </source>
</evidence>
<dbReference type="InterPro" id="IPR035919">
    <property type="entry name" value="EAL_sf"/>
</dbReference>
<dbReference type="InterPro" id="IPR050706">
    <property type="entry name" value="Cyclic-di-GMP_PDE-like"/>
</dbReference>
<organism evidence="2 3">
    <name type="scientific">Colwellia psychrerythraea</name>
    <name type="common">Vibrio psychroerythus</name>
    <dbReference type="NCBI Taxonomy" id="28229"/>
    <lineage>
        <taxon>Bacteria</taxon>
        <taxon>Pseudomonadati</taxon>
        <taxon>Pseudomonadota</taxon>
        <taxon>Gammaproteobacteria</taxon>
        <taxon>Alteromonadales</taxon>
        <taxon>Colwelliaceae</taxon>
        <taxon>Colwellia</taxon>
    </lineage>
</organism>
<dbReference type="Proteomes" id="UP000029868">
    <property type="component" value="Unassembled WGS sequence"/>
</dbReference>
<dbReference type="CDD" id="cd01948">
    <property type="entry name" value="EAL"/>
    <property type="match status" value="1"/>
</dbReference>
<name>A0A099KW85_COLPS</name>
<dbReference type="Gene3D" id="3.20.20.450">
    <property type="entry name" value="EAL domain"/>
    <property type="match status" value="1"/>
</dbReference>
<dbReference type="InterPro" id="IPR001633">
    <property type="entry name" value="EAL_dom"/>
</dbReference>
<accession>A0A099KW85</accession>
<proteinExistence type="predicted"/>
<dbReference type="PROSITE" id="PS50883">
    <property type="entry name" value="EAL"/>
    <property type="match status" value="1"/>
</dbReference>
<evidence type="ECO:0000313" key="3">
    <source>
        <dbReference type="Proteomes" id="UP000029868"/>
    </source>
</evidence>
<protein>
    <submittedName>
        <fullName evidence="2">Diguanylate phosphodiesterase</fullName>
    </submittedName>
</protein>
<dbReference type="PATRIC" id="fig|28229.3.peg.1690"/>
<dbReference type="AlphaFoldDB" id="A0A099KW85"/>
<dbReference type="GO" id="GO:0071111">
    <property type="term" value="F:cyclic-guanylate-specific phosphodiesterase activity"/>
    <property type="evidence" value="ECO:0007669"/>
    <property type="project" value="InterPro"/>
</dbReference>
<dbReference type="EMBL" id="JQEC01000016">
    <property type="protein sequence ID" value="KGJ94841.1"/>
    <property type="molecule type" value="Genomic_DNA"/>
</dbReference>